<reference evidence="1" key="1">
    <citation type="journal article" date="2014" name="Front. Microbiol.">
        <title>High frequency of phylogenetically diverse reductive dehalogenase-homologous genes in deep subseafloor sedimentary metagenomes.</title>
        <authorList>
            <person name="Kawai M."/>
            <person name="Futagami T."/>
            <person name="Toyoda A."/>
            <person name="Takaki Y."/>
            <person name="Nishi S."/>
            <person name="Hori S."/>
            <person name="Arai W."/>
            <person name="Tsubouchi T."/>
            <person name="Morono Y."/>
            <person name="Uchiyama I."/>
            <person name="Ito T."/>
            <person name="Fujiyama A."/>
            <person name="Inagaki F."/>
            <person name="Takami H."/>
        </authorList>
    </citation>
    <scope>NUCLEOTIDE SEQUENCE</scope>
    <source>
        <strain evidence="1">Expedition CK06-06</strain>
    </source>
</reference>
<dbReference type="EMBL" id="BARV01002382">
    <property type="protein sequence ID" value="GAH91383.1"/>
    <property type="molecule type" value="Genomic_DNA"/>
</dbReference>
<organism evidence="1">
    <name type="scientific">marine sediment metagenome</name>
    <dbReference type="NCBI Taxonomy" id="412755"/>
    <lineage>
        <taxon>unclassified sequences</taxon>
        <taxon>metagenomes</taxon>
        <taxon>ecological metagenomes</taxon>
    </lineage>
</organism>
<dbReference type="AlphaFoldDB" id="X1LB77"/>
<gene>
    <name evidence="1" type="ORF">S06H3_06196</name>
</gene>
<accession>X1LB77</accession>
<protein>
    <submittedName>
        <fullName evidence="1">Uncharacterized protein</fullName>
    </submittedName>
</protein>
<sequence>MRVFLSLIKNPEKTRLDIFCYDEKEVPDLDEILRKKFRFCIFRTDKDSILAFKTGEYSQVKDIMQKLKKFYGFEWAGEPLIWDRTK</sequence>
<name>X1LB77_9ZZZZ</name>
<evidence type="ECO:0000313" key="1">
    <source>
        <dbReference type="EMBL" id="GAH91383.1"/>
    </source>
</evidence>
<comment type="caution">
    <text evidence="1">The sequence shown here is derived from an EMBL/GenBank/DDBJ whole genome shotgun (WGS) entry which is preliminary data.</text>
</comment>
<proteinExistence type="predicted"/>